<evidence type="ECO:0000313" key="11">
    <source>
        <dbReference type="EMBL" id="QIB27909.1"/>
    </source>
</evidence>
<dbReference type="GO" id="GO:0004019">
    <property type="term" value="F:adenylosuccinate synthase activity"/>
    <property type="evidence" value="ECO:0007669"/>
    <property type="project" value="UniProtKB-UniRule"/>
</dbReference>
<protein>
    <recommendedName>
        <fullName evidence="8 10">Adenylosuccinate synthetase</fullName>
        <shortName evidence="8">AMPSase</shortName>
        <shortName evidence="8">AdSS</shortName>
        <ecNumber evidence="8 10">6.3.4.4</ecNumber>
    </recommendedName>
    <alternativeName>
        <fullName evidence="8">IMP--aspartate ligase</fullName>
    </alternativeName>
</protein>
<feature type="binding site" evidence="8">
    <location>
        <position position="142"/>
    </location>
    <ligand>
        <name>IMP</name>
        <dbReference type="ChEBI" id="CHEBI:58053"/>
        <note>ligand shared between dimeric partners</note>
    </ligand>
</feature>
<dbReference type="GO" id="GO:0005525">
    <property type="term" value="F:GTP binding"/>
    <property type="evidence" value="ECO:0007669"/>
    <property type="project" value="UniProtKB-UniRule"/>
</dbReference>
<dbReference type="KEGG" id="cazo:G3A45_11865"/>
<keyword evidence="7 8" id="KW-0342">GTP-binding</keyword>
<feature type="binding site" evidence="8">
    <location>
        <begin position="12"/>
        <end position="18"/>
    </location>
    <ligand>
        <name>GTP</name>
        <dbReference type="ChEBI" id="CHEBI:37565"/>
    </ligand>
</feature>
<name>A0A6P1YEX5_9FIRM</name>
<evidence type="ECO:0000256" key="7">
    <source>
        <dbReference type="ARBA" id="ARBA00023134"/>
    </source>
</evidence>
<feature type="active site" evidence="9">
    <location>
        <position position="139"/>
    </location>
</feature>
<dbReference type="UniPathway" id="UPA00075">
    <property type="reaction ID" value="UER00335"/>
</dbReference>
<evidence type="ECO:0000256" key="8">
    <source>
        <dbReference type="HAMAP-Rule" id="MF_00011"/>
    </source>
</evidence>
<dbReference type="AlphaFoldDB" id="A0A6P1YEX5"/>
<feature type="binding site" description="in other chain" evidence="8">
    <location>
        <position position="223"/>
    </location>
    <ligand>
        <name>IMP</name>
        <dbReference type="ChEBI" id="CHEBI:58053"/>
        <note>ligand shared between dimeric partners</note>
    </ligand>
</feature>
<feature type="binding site" evidence="8">
    <location>
        <begin position="40"/>
        <end position="42"/>
    </location>
    <ligand>
        <name>GTP</name>
        <dbReference type="ChEBI" id="CHEBI:37565"/>
    </ligand>
</feature>
<dbReference type="InterPro" id="IPR042109">
    <property type="entry name" value="Adenylosuccinate_synth_dom1"/>
</dbReference>
<evidence type="ECO:0000256" key="3">
    <source>
        <dbReference type="ARBA" id="ARBA00022723"/>
    </source>
</evidence>
<evidence type="ECO:0000256" key="1">
    <source>
        <dbReference type="ARBA" id="ARBA00011738"/>
    </source>
</evidence>
<comment type="pathway">
    <text evidence="8 10">Purine metabolism; AMP biosynthesis via de novo pathway; AMP from IMP: step 1/2.</text>
</comment>
<evidence type="ECO:0000256" key="10">
    <source>
        <dbReference type="RuleBase" id="RU000520"/>
    </source>
</evidence>
<dbReference type="PROSITE" id="PS00513">
    <property type="entry name" value="ADENYLOSUCCIN_SYN_2"/>
    <property type="match status" value="1"/>
</dbReference>
<dbReference type="Pfam" id="PF00709">
    <property type="entry name" value="Adenylsucc_synt"/>
    <property type="match status" value="1"/>
</dbReference>
<dbReference type="SUPFAM" id="SSF52540">
    <property type="entry name" value="P-loop containing nucleoside triphosphate hydrolases"/>
    <property type="match status" value="1"/>
</dbReference>
<feature type="binding site" evidence="8">
    <location>
        <begin position="413"/>
        <end position="415"/>
    </location>
    <ligand>
        <name>GTP</name>
        <dbReference type="ChEBI" id="CHEBI:37565"/>
    </ligand>
</feature>
<dbReference type="Gene3D" id="1.10.300.10">
    <property type="entry name" value="Adenylosuccinate Synthetase, subunit A, domain 2"/>
    <property type="match status" value="1"/>
</dbReference>
<evidence type="ECO:0000256" key="5">
    <source>
        <dbReference type="ARBA" id="ARBA00022755"/>
    </source>
</evidence>
<dbReference type="RefSeq" id="WP_163235761.1">
    <property type="nucleotide sequence ID" value="NZ_CP048617.1"/>
</dbReference>
<feature type="binding site" description="in other chain" evidence="8">
    <location>
        <position position="302"/>
    </location>
    <ligand>
        <name>IMP</name>
        <dbReference type="ChEBI" id="CHEBI:58053"/>
        <note>ligand shared between dimeric partners</note>
    </ligand>
</feature>
<dbReference type="InterPro" id="IPR042111">
    <property type="entry name" value="Adenylosuccinate_synth_dom3"/>
</dbReference>
<dbReference type="GO" id="GO:0046040">
    <property type="term" value="P:IMP metabolic process"/>
    <property type="evidence" value="ECO:0007669"/>
    <property type="project" value="TreeGrafter"/>
</dbReference>
<feature type="binding site" evidence="8">
    <location>
        <position position="13"/>
    </location>
    <ligand>
        <name>Mg(2+)</name>
        <dbReference type="ChEBI" id="CHEBI:18420"/>
    </ligand>
</feature>
<keyword evidence="5 8" id="KW-0658">Purine biosynthesis</keyword>
<organism evidence="11 12">
    <name type="scientific">Caloranaerobacter azorensis</name>
    <dbReference type="NCBI Taxonomy" id="116090"/>
    <lineage>
        <taxon>Bacteria</taxon>
        <taxon>Bacillati</taxon>
        <taxon>Bacillota</taxon>
        <taxon>Tissierellia</taxon>
        <taxon>Tissierellales</taxon>
        <taxon>Thermohalobacteraceae</taxon>
        <taxon>Caloranaerobacter</taxon>
    </lineage>
</organism>
<comment type="cofactor">
    <cofactor evidence="8">
        <name>Mg(2+)</name>
        <dbReference type="ChEBI" id="CHEBI:18420"/>
    </cofactor>
    <text evidence="8">Binds 1 Mg(2+) ion per subunit.</text>
</comment>
<dbReference type="CDD" id="cd03108">
    <property type="entry name" value="AdSS"/>
    <property type="match status" value="1"/>
</dbReference>
<keyword evidence="4 8" id="KW-0547">Nucleotide-binding</keyword>
<feature type="binding site" evidence="8">
    <location>
        <begin position="330"/>
        <end position="332"/>
    </location>
    <ligand>
        <name>GTP</name>
        <dbReference type="ChEBI" id="CHEBI:37565"/>
    </ligand>
</feature>
<dbReference type="NCBIfam" id="NF010355">
    <property type="entry name" value="PRK13783.1"/>
    <property type="match status" value="1"/>
</dbReference>
<keyword evidence="3 8" id="KW-0479">Metal-binding</keyword>
<feature type="binding site" evidence="8">
    <location>
        <position position="304"/>
    </location>
    <ligand>
        <name>GTP</name>
        <dbReference type="ChEBI" id="CHEBI:37565"/>
    </ligand>
</feature>
<evidence type="ECO:0000313" key="12">
    <source>
        <dbReference type="Proteomes" id="UP000464452"/>
    </source>
</evidence>
<keyword evidence="8" id="KW-0963">Cytoplasm</keyword>
<dbReference type="FunFam" id="1.10.300.10:FF:000001">
    <property type="entry name" value="Adenylosuccinate synthetase"/>
    <property type="match status" value="1"/>
</dbReference>
<dbReference type="Gene3D" id="3.40.440.10">
    <property type="entry name" value="Adenylosuccinate Synthetase, subunit A, domain 1"/>
    <property type="match status" value="1"/>
</dbReference>
<feature type="binding site" evidence="8">
    <location>
        <begin position="298"/>
        <end position="304"/>
    </location>
    <ligand>
        <name>substrate</name>
    </ligand>
</feature>
<proteinExistence type="inferred from homology"/>
<comment type="similarity">
    <text evidence="8 10">Belongs to the adenylosuccinate synthetase family.</text>
</comment>
<feature type="binding site" description="in other chain" evidence="8">
    <location>
        <begin position="38"/>
        <end position="41"/>
    </location>
    <ligand>
        <name>IMP</name>
        <dbReference type="ChEBI" id="CHEBI:58053"/>
        <note>ligand shared between dimeric partners</note>
    </ligand>
</feature>
<feature type="binding site" evidence="8">
    <location>
        <position position="40"/>
    </location>
    <ligand>
        <name>Mg(2+)</name>
        <dbReference type="ChEBI" id="CHEBI:18420"/>
    </ligand>
</feature>
<dbReference type="EMBL" id="CP048617">
    <property type="protein sequence ID" value="QIB27909.1"/>
    <property type="molecule type" value="Genomic_DNA"/>
</dbReference>
<feature type="active site" description="Proton donor" evidence="8">
    <location>
        <position position="41"/>
    </location>
</feature>
<dbReference type="InterPro" id="IPR027417">
    <property type="entry name" value="P-loop_NTPase"/>
</dbReference>
<dbReference type="PANTHER" id="PTHR11846">
    <property type="entry name" value="ADENYLOSUCCINATE SYNTHETASE"/>
    <property type="match status" value="1"/>
</dbReference>
<dbReference type="Gene3D" id="3.90.170.10">
    <property type="entry name" value="Adenylosuccinate Synthetase, subunit A, domain 3"/>
    <property type="match status" value="1"/>
</dbReference>
<comment type="subcellular location">
    <subcellularLocation>
        <location evidence="8">Cytoplasm</location>
    </subcellularLocation>
</comment>
<dbReference type="PROSITE" id="PS01266">
    <property type="entry name" value="ADENYLOSUCCIN_SYN_1"/>
    <property type="match status" value="1"/>
</dbReference>
<accession>A0A6P1YEX5</accession>
<reference evidence="11 12" key="1">
    <citation type="submission" date="2020-02" db="EMBL/GenBank/DDBJ databases">
        <title>Thermophilic hydrogen producing bacteria, Caloranaerobacter azorensis.</title>
        <authorList>
            <person name="Baek K."/>
        </authorList>
    </citation>
    <scope>NUCLEOTIDE SEQUENCE [LARGE SCALE GENOMIC DNA]</scope>
    <source>
        <strain evidence="11 12">T3-1</strain>
    </source>
</reference>
<feature type="binding site" description="in other chain" evidence="8">
    <location>
        <begin position="13"/>
        <end position="16"/>
    </location>
    <ligand>
        <name>IMP</name>
        <dbReference type="ChEBI" id="CHEBI:58053"/>
        <note>ligand shared between dimeric partners</note>
    </ligand>
</feature>
<feature type="binding site" description="in other chain" evidence="8">
    <location>
        <position position="238"/>
    </location>
    <ligand>
        <name>IMP</name>
        <dbReference type="ChEBI" id="CHEBI:58053"/>
        <note>ligand shared between dimeric partners</note>
    </ligand>
</feature>
<comment type="catalytic activity">
    <reaction evidence="8 10">
        <text>IMP + L-aspartate + GTP = N(6)-(1,2-dicarboxyethyl)-AMP + GDP + phosphate + 2 H(+)</text>
        <dbReference type="Rhea" id="RHEA:15753"/>
        <dbReference type="ChEBI" id="CHEBI:15378"/>
        <dbReference type="ChEBI" id="CHEBI:29991"/>
        <dbReference type="ChEBI" id="CHEBI:37565"/>
        <dbReference type="ChEBI" id="CHEBI:43474"/>
        <dbReference type="ChEBI" id="CHEBI:57567"/>
        <dbReference type="ChEBI" id="CHEBI:58053"/>
        <dbReference type="ChEBI" id="CHEBI:58189"/>
        <dbReference type="EC" id="6.3.4.4"/>
    </reaction>
</comment>
<evidence type="ECO:0000256" key="2">
    <source>
        <dbReference type="ARBA" id="ARBA00022598"/>
    </source>
</evidence>
<dbReference type="SMART" id="SM00788">
    <property type="entry name" value="Adenylsucc_synt"/>
    <property type="match status" value="1"/>
</dbReference>
<evidence type="ECO:0000256" key="6">
    <source>
        <dbReference type="ARBA" id="ARBA00022842"/>
    </source>
</evidence>
<feature type="active site" description="Proton acceptor" evidence="8">
    <location>
        <position position="13"/>
    </location>
</feature>
<dbReference type="HAMAP" id="MF_00011">
    <property type="entry name" value="Adenylosucc_synth"/>
    <property type="match status" value="1"/>
</dbReference>
<dbReference type="InterPro" id="IPR033128">
    <property type="entry name" value="Adenylosuccin_syn_Lys_AS"/>
</dbReference>
<dbReference type="NCBIfam" id="TIGR00184">
    <property type="entry name" value="purA"/>
    <property type="match status" value="1"/>
</dbReference>
<gene>
    <name evidence="8" type="primary">purA</name>
    <name evidence="11" type="ORF">G3A45_11865</name>
</gene>
<feature type="binding site" description="in other chain" evidence="8">
    <location>
        <position position="128"/>
    </location>
    <ligand>
        <name>IMP</name>
        <dbReference type="ChEBI" id="CHEBI:58053"/>
        <note>ligand shared between dimeric partners</note>
    </ligand>
</feature>
<evidence type="ECO:0000256" key="4">
    <source>
        <dbReference type="ARBA" id="ARBA00022741"/>
    </source>
</evidence>
<dbReference type="EC" id="6.3.4.4" evidence="8 10"/>
<keyword evidence="2 8" id="KW-0436">Ligase</keyword>
<sequence length="428" mass="48307">MNTLVILGAQWGDEGKGKITDFLSEKADIVVRYQGGDNAGHTVEIGEKQFKLHLIPSGIFYEEKVCVIGNGVVVNPKSLLEEIKYLNDRGIKTDNLRISDRAHIIFPYHIKLDELEEKKRGKSKIGTTIKGIGPCYRDKVERSGIRMCDIFYKDILEEKIRRNIREKNEIIEKLYEERGLDEDSIVAEYMDYLEQIKKYVVDTTALLNEAIEDGKKILFEGAQGTLLDIDFGTYPYVTSSHPISGGVTVGTGISPFGISEVLGVVKAYTTRVGKGPFPTELFDETGDMIREKGHEYGTTTGRARRCGWLDTVMLRYSARINGLTSIVITKLDTLGGFEKIKICTAYELDGKVIKDFPSSLETLKRCKPIYEVLDGWKEEEIENVKTFDDLPENAKKYIYKIEELTGVKVKMVSIGPNRNATILRDNIF</sequence>
<dbReference type="PANTHER" id="PTHR11846:SF0">
    <property type="entry name" value="ADENYLOSUCCINATE SYNTHETASE"/>
    <property type="match status" value="1"/>
</dbReference>
<dbReference type="GO" id="GO:0000287">
    <property type="term" value="F:magnesium ion binding"/>
    <property type="evidence" value="ECO:0007669"/>
    <property type="project" value="UniProtKB-UniRule"/>
</dbReference>
<keyword evidence="6 8" id="KW-0460">Magnesium</keyword>
<dbReference type="InterPro" id="IPR042110">
    <property type="entry name" value="Adenylosuccinate_synth_dom2"/>
</dbReference>
<dbReference type="Proteomes" id="UP000464452">
    <property type="component" value="Chromosome"/>
</dbReference>
<dbReference type="InterPro" id="IPR001114">
    <property type="entry name" value="Adenylosuccinate_synthetase"/>
</dbReference>
<dbReference type="GO" id="GO:0005737">
    <property type="term" value="C:cytoplasm"/>
    <property type="evidence" value="ECO:0007669"/>
    <property type="project" value="UniProtKB-SubCell"/>
</dbReference>
<evidence type="ECO:0000256" key="9">
    <source>
        <dbReference type="PROSITE-ProRule" id="PRU10134"/>
    </source>
</evidence>
<comment type="subunit">
    <text evidence="1 8">Homodimer.</text>
</comment>
<dbReference type="FunFam" id="3.90.170.10:FF:000001">
    <property type="entry name" value="Adenylosuccinate synthetase"/>
    <property type="match status" value="1"/>
</dbReference>
<dbReference type="NCBIfam" id="NF002223">
    <property type="entry name" value="PRK01117.1"/>
    <property type="match status" value="1"/>
</dbReference>
<comment type="function">
    <text evidence="8">Plays an important role in the de novo pathway of purine nucleotide biosynthesis. Catalyzes the first committed step in the biosynthesis of AMP from IMP.</text>
</comment>
<dbReference type="InterPro" id="IPR018220">
    <property type="entry name" value="Adenylosuccin_syn_GTP-bd"/>
</dbReference>
<dbReference type="GO" id="GO:0044208">
    <property type="term" value="P:'de novo' AMP biosynthetic process"/>
    <property type="evidence" value="ECO:0007669"/>
    <property type="project" value="UniProtKB-UniRule"/>
</dbReference>